<dbReference type="AlphaFoldDB" id="A0A2G8JEF6"/>
<dbReference type="InterPro" id="IPR051997">
    <property type="entry name" value="STK_NEK"/>
</dbReference>
<evidence type="ECO:0000256" key="4">
    <source>
        <dbReference type="ARBA" id="ARBA00012513"/>
    </source>
</evidence>
<keyword evidence="11" id="KW-0067">ATP-binding</keyword>
<keyword evidence="6" id="KW-0723">Serine/threonine-protein kinase</keyword>
<comment type="cofactor">
    <cofactor evidence="1">
        <name>Mg(2+)</name>
        <dbReference type="ChEBI" id="CHEBI:18420"/>
    </cofactor>
</comment>
<dbReference type="GO" id="GO:0004674">
    <property type="term" value="F:protein serine/threonine kinase activity"/>
    <property type="evidence" value="ECO:0007669"/>
    <property type="project" value="UniProtKB-KW"/>
</dbReference>
<organism evidence="14 15">
    <name type="scientific">Stichopus japonicus</name>
    <name type="common">Sea cucumber</name>
    <dbReference type="NCBI Taxonomy" id="307972"/>
    <lineage>
        <taxon>Eukaryota</taxon>
        <taxon>Metazoa</taxon>
        <taxon>Echinodermata</taxon>
        <taxon>Eleutherozoa</taxon>
        <taxon>Echinozoa</taxon>
        <taxon>Holothuroidea</taxon>
        <taxon>Aspidochirotacea</taxon>
        <taxon>Aspidochirotida</taxon>
        <taxon>Stichopodidae</taxon>
        <taxon>Apostichopus</taxon>
    </lineage>
</organism>
<evidence type="ECO:0000256" key="5">
    <source>
        <dbReference type="ARBA" id="ARBA00022490"/>
    </source>
</evidence>
<keyword evidence="12" id="KW-0460">Magnesium</keyword>
<evidence type="ECO:0000256" key="1">
    <source>
        <dbReference type="ARBA" id="ARBA00001946"/>
    </source>
</evidence>
<feature type="non-terminal residue" evidence="14">
    <location>
        <position position="1"/>
    </location>
</feature>
<comment type="similarity">
    <text evidence="3">Belongs to the protein kinase superfamily. NEK Ser/Thr protein kinase family. NIMA subfamily.</text>
</comment>
<dbReference type="PANTHER" id="PTHR44535">
    <property type="entry name" value="PROTEIN CBG16200"/>
    <property type="match status" value="1"/>
</dbReference>
<evidence type="ECO:0000256" key="2">
    <source>
        <dbReference type="ARBA" id="ARBA00004496"/>
    </source>
</evidence>
<evidence type="ECO:0000256" key="10">
    <source>
        <dbReference type="ARBA" id="ARBA00022777"/>
    </source>
</evidence>
<keyword evidence="10" id="KW-0808">Transferase</keyword>
<reference evidence="14 15" key="1">
    <citation type="journal article" date="2017" name="PLoS Biol.">
        <title>The sea cucumber genome provides insights into morphological evolution and visceral regeneration.</title>
        <authorList>
            <person name="Zhang X."/>
            <person name="Sun L."/>
            <person name="Yuan J."/>
            <person name="Sun Y."/>
            <person name="Gao Y."/>
            <person name="Zhang L."/>
            <person name="Li S."/>
            <person name="Dai H."/>
            <person name="Hamel J.F."/>
            <person name="Liu C."/>
            <person name="Yu Y."/>
            <person name="Liu S."/>
            <person name="Lin W."/>
            <person name="Guo K."/>
            <person name="Jin S."/>
            <person name="Xu P."/>
            <person name="Storey K.B."/>
            <person name="Huan P."/>
            <person name="Zhang T."/>
            <person name="Zhou Y."/>
            <person name="Zhang J."/>
            <person name="Lin C."/>
            <person name="Li X."/>
            <person name="Xing L."/>
            <person name="Huo D."/>
            <person name="Sun M."/>
            <person name="Wang L."/>
            <person name="Mercier A."/>
            <person name="Li F."/>
            <person name="Yang H."/>
            <person name="Xiang J."/>
        </authorList>
    </citation>
    <scope>NUCLEOTIDE SEQUENCE [LARGE SCALE GENOMIC DNA]</scope>
    <source>
        <strain evidence="14">Shaxun</strain>
        <tissue evidence="14">Muscle</tissue>
    </source>
</reference>
<keyword evidence="10" id="KW-0418">Kinase</keyword>
<evidence type="ECO:0000256" key="9">
    <source>
        <dbReference type="ARBA" id="ARBA00022741"/>
    </source>
</evidence>
<dbReference type="InterPro" id="IPR000408">
    <property type="entry name" value="Reg_chr_condens"/>
</dbReference>
<evidence type="ECO:0000256" key="12">
    <source>
        <dbReference type="ARBA" id="ARBA00022842"/>
    </source>
</evidence>
<dbReference type="SUPFAM" id="SSF50985">
    <property type="entry name" value="RCC1/BLIP-II"/>
    <property type="match status" value="1"/>
</dbReference>
<gene>
    <name evidence="14" type="ORF">BSL78_29043</name>
</gene>
<dbReference type="GO" id="GO:0005524">
    <property type="term" value="F:ATP binding"/>
    <property type="evidence" value="ECO:0007669"/>
    <property type="project" value="UniProtKB-KW"/>
</dbReference>
<protein>
    <recommendedName>
        <fullName evidence="4">non-specific serine/threonine protein kinase</fullName>
        <ecNumber evidence="4">2.7.11.1</ecNumber>
    </recommendedName>
</protein>
<dbReference type="PANTHER" id="PTHR44535:SF5">
    <property type="entry name" value="PROTEIN KINASE DOMAIN-CONTAINING PROTEIN"/>
    <property type="match status" value="1"/>
</dbReference>
<feature type="repeat" description="RCC1" evidence="13">
    <location>
        <begin position="97"/>
        <end position="148"/>
    </location>
</feature>
<dbReference type="STRING" id="307972.A0A2G8JEF6"/>
<keyword evidence="7" id="KW-0597">Phosphoprotein</keyword>
<comment type="caution">
    <text evidence="14">The sequence shown here is derived from an EMBL/GenBank/DDBJ whole genome shotgun (WGS) entry which is preliminary data.</text>
</comment>
<dbReference type="EMBL" id="MRZV01002272">
    <property type="protein sequence ID" value="PIK34137.1"/>
    <property type="molecule type" value="Genomic_DNA"/>
</dbReference>
<evidence type="ECO:0000256" key="13">
    <source>
        <dbReference type="PROSITE-ProRule" id="PRU00235"/>
    </source>
</evidence>
<evidence type="ECO:0000313" key="14">
    <source>
        <dbReference type="EMBL" id="PIK34137.1"/>
    </source>
</evidence>
<feature type="repeat" description="RCC1" evidence="13">
    <location>
        <begin position="45"/>
        <end position="96"/>
    </location>
</feature>
<dbReference type="Pfam" id="PF00415">
    <property type="entry name" value="RCC1"/>
    <property type="match status" value="3"/>
</dbReference>
<dbReference type="GO" id="GO:0046872">
    <property type="term" value="F:metal ion binding"/>
    <property type="evidence" value="ECO:0007669"/>
    <property type="project" value="UniProtKB-KW"/>
</dbReference>
<evidence type="ECO:0000313" key="15">
    <source>
        <dbReference type="Proteomes" id="UP000230750"/>
    </source>
</evidence>
<proteinExistence type="inferred from homology"/>
<dbReference type="InterPro" id="IPR009091">
    <property type="entry name" value="RCC1/BLIP-II"/>
</dbReference>
<keyword evidence="8" id="KW-0479">Metal-binding</keyword>
<dbReference type="GO" id="GO:0005737">
    <property type="term" value="C:cytoplasm"/>
    <property type="evidence" value="ECO:0007669"/>
    <property type="project" value="UniProtKB-SubCell"/>
</dbReference>
<evidence type="ECO:0000256" key="8">
    <source>
        <dbReference type="ARBA" id="ARBA00022723"/>
    </source>
</evidence>
<dbReference type="PROSITE" id="PS50012">
    <property type="entry name" value="RCC1_3"/>
    <property type="match status" value="3"/>
</dbReference>
<evidence type="ECO:0000256" key="7">
    <source>
        <dbReference type="ARBA" id="ARBA00022553"/>
    </source>
</evidence>
<dbReference type="PRINTS" id="PR00633">
    <property type="entry name" value="RCCNDNSATION"/>
</dbReference>
<name>A0A2G8JEF6_STIJA</name>
<dbReference type="Gene3D" id="2.130.10.30">
    <property type="entry name" value="Regulator of chromosome condensation 1/beta-lactamase-inhibitor protein II"/>
    <property type="match status" value="1"/>
</dbReference>
<feature type="repeat" description="RCC1" evidence="13">
    <location>
        <begin position="149"/>
        <end position="173"/>
    </location>
</feature>
<sequence>SVLYHIDTSEPCMPPVPVKVDLPSIIKIRDVAVSSTHTLVVSCDGDVFSWGEGRKGELGHGDLQSRTVPERVEALKGKSIKRVACGDAFSVFGSDNGIVMTCGDGSSGCLGHGDWSSASRPRLIESLLSADVTALACGASHVVAVGSDGEIFAWGKNDHGQLGLGDDESEENM</sequence>
<comment type="subcellular location">
    <subcellularLocation>
        <location evidence="2">Cytoplasm</location>
    </subcellularLocation>
</comment>
<keyword evidence="5" id="KW-0963">Cytoplasm</keyword>
<dbReference type="EC" id="2.7.11.1" evidence="4"/>
<evidence type="ECO:0000256" key="11">
    <source>
        <dbReference type="ARBA" id="ARBA00022840"/>
    </source>
</evidence>
<keyword evidence="15" id="KW-1185">Reference proteome</keyword>
<evidence type="ECO:0000256" key="3">
    <source>
        <dbReference type="ARBA" id="ARBA00010886"/>
    </source>
</evidence>
<accession>A0A2G8JEF6</accession>
<evidence type="ECO:0000256" key="6">
    <source>
        <dbReference type="ARBA" id="ARBA00022527"/>
    </source>
</evidence>
<keyword evidence="9" id="KW-0547">Nucleotide-binding</keyword>
<dbReference type="Proteomes" id="UP000230750">
    <property type="component" value="Unassembled WGS sequence"/>
</dbReference>
<dbReference type="OrthoDB" id="5981550at2759"/>